<feature type="transmembrane region" description="Helical" evidence="2">
    <location>
        <begin position="42"/>
        <end position="66"/>
    </location>
</feature>
<keyword evidence="2" id="KW-1133">Transmembrane helix</keyword>
<name>A0A1D2MU77_ORCCI</name>
<evidence type="ECO:0000256" key="2">
    <source>
        <dbReference type="SAM" id="Phobius"/>
    </source>
</evidence>
<reference evidence="3 4" key="1">
    <citation type="journal article" date="2016" name="Genome Biol. Evol.">
        <title>Gene Family Evolution Reflects Adaptation to Soil Environmental Stressors in the Genome of the Collembolan Orchesella cincta.</title>
        <authorList>
            <person name="Faddeeva-Vakhrusheva A."/>
            <person name="Derks M.F."/>
            <person name="Anvar S.Y."/>
            <person name="Agamennone V."/>
            <person name="Suring W."/>
            <person name="Smit S."/>
            <person name="van Straalen N.M."/>
            <person name="Roelofs D."/>
        </authorList>
    </citation>
    <scope>NUCLEOTIDE SEQUENCE [LARGE SCALE GENOMIC DNA]</scope>
    <source>
        <tissue evidence="3">Mixed pool</tissue>
    </source>
</reference>
<dbReference type="Proteomes" id="UP000094527">
    <property type="component" value="Unassembled WGS sequence"/>
</dbReference>
<organism evidence="3 4">
    <name type="scientific">Orchesella cincta</name>
    <name type="common">Springtail</name>
    <name type="synonym">Podura cincta</name>
    <dbReference type="NCBI Taxonomy" id="48709"/>
    <lineage>
        <taxon>Eukaryota</taxon>
        <taxon>Metazoa</taxon>
        <taxon>Ecdysozoa</taxon>
        <taxon>Arthropoda</taxon>
        <taxon>Hexapoda</taxon>
        <taxon>Collembola</taxon>
        <taxon>Entomobryomorpha</taxon>
        <taxon>Entomobryoidea</taxon>
        <taxon>Orchesellidae</taxon>
        <taxon>Orchesellinae</taxon>
        <taxon>Orchesella</taxon>
    </lineage>
</organism>
<protein>
    <submittedName>
        <fullName evidence="3">Uncharacterized protein</fullName>
    </submittedName>
</protein>
<keyword evidence="4" id="KW-1185">Reference proteome</keyword>
<feature type="compositionally biased region" description="Polar residues" evidence="1">
    <location>
        <begin position="114"/>
        <end position="125"/>
    </location>
</feature>
<accession>A0A1D2MU77</accession>
<dbReference type="EMBL" id="LJIJ01000539">
    <property type="protein sequence ID" value="ODM96448.1"/>
    <property type="molecule type" value="Genomic_DNA"/>
</dbReference>
<keyword evidence="2" id="KW-0472">Membrane</keyword>
<comment type="caution">
    <text evidence="3">The sequence shown here is derived from an EMBL/GenBank/DDBJ whole genome shotgun (WGS) entry which is preliminary data.</text>
</comment>
<gene>
    <name evidence="3" type="ORF">Ocin01_10244</name>
</gene>
<feature type="transmembrane region" description="Helical" evidence="2">
    <location>
        <begin position="86"/>
        <end position="106"/>
    </location>
</feature>
<feature type="region of interest" description="Disordered" evidence="1">
    <location>
        <begin position="114"/>
        <end position="134"/>
    </location>
</feature>
<proteinExistence type="predicted"/>
<evidence type="ECO:0000313" key="4">
    <source>
        <dbReference type="Proteomes" id="UP000094527"/>
    </source>
</evidence>
<evidence type="ECO:0000313" key="3">
    <source>
        <dbReference type="EMBL" id="ODM96448.1"/>
    </source>
</evidence>
<sequence length="164" mass="18876">MQLLKMTPKSVFFALCNKKLFALITSAYLIPQAVQLVLKLTWAIFLLFLFFLIVELCVIFVIKTWYPDRINVVNVMEWTFSTILRFGRSIFSMFYYLVSSVFDLVFGKAFRNQSTNSTSNTQVASRNKDASQLRPARNGYTPLAIRAMTNSANSRPNNTKRFSL</sequence>
<feature type="transmembrane region" description="Helical" evidence="2">
    <location>
        <begin position="12"/>
        <end position="30"/>
    </location>
</feature>
<evidence type="ECO:0000256" key="1">
    <source>
        <dbReference type="SAM" id="MobiDB-lite"/>
    </source>
</evidence>
<keyword evidence="2" id="KW-0812">Transmembrane</keyword>
<dbReference type="AlphaFoldDB" id="A0A1D2MU77"/>